<name>A0ABQ6II36_9MICO</name>
<evidence type="ECO:0000313" key="1">
    <source>
        <dbReference type="EMBL" id="GMA37056.1"/>
    </source>
</evidence>
<dbReference type="Proteomes" id="UP001157125">
    <property type="component" value="Unassembled WGS sequence"/>
</dbReference>
<accession>A0ABQ6II36</accession>
<dbReference type="RefSeq" id="WP_284328931.1">
    <property type="nucleotide sequence ID" value="NZ_BSUN01000001.1"/>
</dbReference>
<gene>
    <name evidence="1" type="ORF">GCM10025876_32600</name>
</gene>
<evidence type="ECO:0000313" key="2">
    <source>
        <dbReference type="Proteomes" id="UP001157125"/>
    </source>
</evidence>
<protein>
    <submittedName>
        <fullName evidence="1">Uncharacterized protein</fullName>
    </submittedName>
</protein>
<dbReference type="EMBL" id="BSUN01000001">
    <property type="protein sequence ID" value="GMA37056.1"/>
    <property type="molecule type" value="Genomic_DNA"/>
</dbReference>
<reference evidence="2" key="1">
    <citation type="journal article" date="2019" name="Int. J. Syst. Evol. Microbiol.">
        <title>The Global Catalogue of Microorganisms (GCM) 10K type strain sequencing project: providing services to taxonomists for standard genome sequencing and annotation.</title>
        <authorList>
            <consortium name="The Broad Institute Genomics Platform"/>
            <consortium name="The Broad Institute Genome Sequencing Center for Infectious Disease"/>
            <person name="Wu L."/>
            <person name="Ma J."/>
        </authorList>
    </citation>
    <scope>NUCLEOTIDE SEQUENCE [LARGE SCALE GENOMIC DNA]</scope>
    <source>
        <strain evidence="2">NBRC 112299</strain>
    </source>
</reference>
<comment type="caution">
    <text evidence="1">The sequence shown here is derived from an EMBL/GenBank/DDBJ whole genome shotgun (WGS) entry which is preliminary data.</text>
</comment>
<sequence length="318" mass="33041">MAITAMALTACSWRLETEQPVWPSPDAVTVARDEAAQREQTVIDAIASPDDTTADAVIVSFETTAAPERLAALGGVYVAYPDSSAAPTVSPEPTPSAADAVAAARDGAFAAAVTTTDADLAFLLNSAGLSHGLTAWYADWAGEAFLDAETPVVAERVLDSPALEGVAVVPASTAVETSTLSTLVVEHDRARYLYEVMAAKSADEEREQWLARRDIQAARADLLAALPDVEDARQAVYVVDNATVADAETRTATAQATETDLGEAYAALMNGAEPSEIPWLIGAAFDAYAQAAAYADPSAHDAMIPALPGLTVDASSSQ</sequence>
<proteinExistence type="predicted"/>
<keyword evidence="2" id="KW-1185">Reference proteome</keyword>
<organism evidence="1 2">
    <name type="scientific">Demequina litorisediminis</name>
    <dbReference type="NCBI Taxonomy" id="1849022"/>
    <lineage>
        <taxon>Bacteria</taxon>
        <taxon>Bacillati</taxon>
        <taxon>Actinomycetota</taxon>
        <taxon>Actinomycetes</taxon>
        <taxon>Micrococcales</taxon>
        <taxon>Demequinaceae</taxon>
        <taxon>Demequina</taxon>
    </lineage>
</organism>